<sequence>MDIWIVKKIILLSFLLKGVCCRDFNVSLPEKIQALNGSCVIVKCRFDIKESYDKDLTERAAGVWYKDKHDTSSSVVFNSSASMQNSFIKGNITGKLKDKDCTTVFYDIRSIHSGQYFFRIEGEGGLKWTFTKSNTSVVVIETLENPRVLLYEDKQELHNQQEVLEGRSVSLRCSAETLCSSSPATLTWSSTARIPHSESSKLQDLIVSDLNFTAAPRHNRVTFICSISYQLQDNNKTAHSSITLHVQYAPRISNSSSCNSTNVTVCFCEVDGNPSPVVEWHLSGRPVSNSSNTFISEERLSNTSLRSFISLHQSLTHTNTLLCFSKNTRGNATQILQLTPFSQDRGVHSFSVLIGVAVGVSLIMMCIIIYCVRKERCRCLQTKQEDTTGVITTDGAVQLENKTEYANYIILPPELTTIHPQESLHYASVEFKNIKQESKEMKEKSSLTTDYAVINYSGGVTETESSVGDPPQISKSSSCSSIDVSEVDGNLSPEV</sequence>
<dbReference type="PROSITE" id="PS50835">
    <property type="entry name" value="IG_LIKE"/>
    <property type="match status" value="2"/>
</dbReference>
<organism evidence="8 9">
    <name type="scientific">Danio rerio</name>
    <name type="common">Zebrafish</name>
    <name type="synonym">Brachydanio rerio</name>
    <dbReference type="NCBI Taxonomy" id="7955"/>
    <lineage>
        <taxon>Eukaryota</taxon>
        <taxon>Metazoa</taxon>
        <taxon>Chordata</taxon>
        <taxon>Craniata</taxon>
        <taxon>Vertebrata</taxon>
        <taxon>Euteleostomi</taxon>
        <taxon>Actinopterygii</taxon>
        <taxon>Neopterygii</taxon>
        <taxon>Teleostei</taxon>
        <taxon>Ostariophysi</taxon>
        <taxon>Cypriniformes</taxon>
        <taxon>Danionidae</taxon>
        <taxon>Danioninae</taxon>
        <taxon>Danio</taxon>
    </lineage>
</organism>
<reference evidence="9" key="1">
    <citation type="submission" date="2025-08" db="UniProtKB">
        <authorList>
            <consortium name="RefSeq"/>
        </authorList>
    </citation>
    <scope>IDENTIFICATION</scope>
    <source>
        <strain evidence="9">Tuebingen</strain>
        <tissue evidence="9">Fibroblasts and whole tissue</tissue>
    </source>
</reference>
<accession>A0A8M3B1U2</accession>
<keyword evidence="6" id="KW-0472">Membrane</keyword>
<dbReference type="OrthoDB" id="6413693at2759"/>
<dbReference type="InterPro" id="IPR036179">
    <property type="entry name" value="Ig-like_dom_sf"/>
</dbReference>
<dbReference type="KEGG" id="dre:101884649"/>
<keyword evidence="5" id="KW-1133">Transmembrane helix</keyword>
<dbReference type="InterPro" id="IPR003599">
    <property type="entry name" value="Ig_sub"/>
</dbReference>
<evidence type="ECO:0000256" key="3">
    <source>
        <dbReference type="ARBA" id="ARBA00022734"/>
    </source>
</evidence>
<gene>
    <name evidence="9" type="primary">LOC101884649</name>
</gene>
<dbReference type="AlphaFoldDB" id="A0A8M3B1U2"/>
<evidence type="ECO:0000256" key="1">
    <source>
        <dbReference type="ARBA" id="ARBA00004167"/>
    </source>
</evidence>
<dbReference type="PANTHER" id="PTHR12035">
    <property type="entry name" value="SIALIC ACID BINDING IMMUNOGLOBULIN-LIKE LECTIN"/>
    <property type="match status" value="1"/>
</dbReference>
<proteinExistence type="inferred from homology"/>
<evidence type="ECO:0000256" key="2">
    <source>
        <dbReference type="ARBA" id="ARBA00022692"/>
    </source>
</evidence>
<dbReference type="InterPro" id="IPR051036">
    <property type="entry name" value="SIGLEC"/>
</dbReference>
<keyword evidence="4" id="KW-0130">Cell adhesion</keyword>
<comment type="subcellular location">
    <subcellularLocation>
        <location evidence="1">Membrane</location>
        <topology evidence="1">Single-pass membrane protein</topology>
    </subcellularLocation>
</comment>
<dbReference type="InterPro" id="IPR007110">
    <property type="entry name" value="Ig-like_dom"/>
</dbReference>
<dbReference type="Gene3D" id="2.60.40.10">
    <property type="entry name" value="Immunoglobulins"/>
    <property type="match status" value="3"/>
</dbReference>
<dbReference type="PANTHER" id="PTHR12035:SF125">
    <property type="entry name" value="SIALIC ACID-BINDING IG-LIKE LECTIN 5"/>
    <property type="match status" value="1"/>
</dbReference>
<dbReference type="GO" id="GO:0030246">
    <property type="term" value="F:carbohydrate binding"/>
    <property type="evidence" value="ECO:0007669"/>
    <property type="project" value="UniProtKB-KW"/>
</dbReference>
<keyword evidence="8" id="KW-1185">Reference proteome</keyword>
<evidence type="ECO:0000313" key="8">
    <source>
        <dbReference type="Proteomes" id="UP000000437"/>
    </source>
</evidence>
<dbReference type="GO" id="GO:0005886">
    <property type="term" value="C:plasma membrane"/>
    <property type="evidence" value="ECO:0000318"/>
    <property type="project" value="GO_Central"/>
</dbReference>
<dbReference type="SMART" id="SM00409">
    <property type="entry name" value="IG"/>
    <property type="match status" value="2"/>
</dbReference>
<dbReference type="RefSeq" id="XP_073803279.1">
    <property type="nucleotide sequence ID" value="XM_073947178.1"/>
</dbReference>
<evidence type="ECO:0000256" key="6">
    <source>
        <dbReference type="ARBA" id="ARBA00023136"/>
    </source>
</evidence>
<dbReference type="InterPro" id="IPR013783">
    <property type="entry name" value="Ig-like_fold"/>
</dbReference>
<evidence type="ECO:0000313" key="9">
    <source>
        <dbReference type="RefSeq" id="XP_009298713.2"/>
    </source>
</evidence>
<comment type="similarity">
    <text evidence="7">Belongs to the immunoglobulin superfamily. SIGLEC (sialic acid binding Ig-like lectin) family.</text>
</comment>
<dbReference type="GO" id="GO:0007155">
    <property type="term" value="P:cell adhesion"/>
    <property type="evidence" value="ECO:0000318"/>
    <property type="project" value="GO_Central"/>
</dbReference>
<dbReference type="SUPFAM" id="SSF48726">
    <property type="entry name" value="Immunoglobulin"/>
    <property type="match status" value="3"/>
</dbReference>
<dbReference type="GeneID" id="101884649"/>
<dbReference type="RefSeq" id="XP_009298713.2">
    <property type="nucleotide sequence ID" value="XM_009300438.5"/>
</dbReference>
<evidence type="ECO:0000256" key="5">
    <source>
        <dbReference type="ARBA" id="ARBA00022989"/>
    </source>
</evidence>
<dbReference type="GO" id="GO:0033691">
    <property type="term" value="F:sialic acid binding"/>
    <property type="evidence" value="ECO:0000318"/>
    <property type="project" value="GO_Central"/>
</dbReference>
<evidence type="ECO:0000256" key="4">
    <source>
        <dbReference type="ARBA" id="ARBA00022889"/>
    </source>
</evidence>
<dbReference type="Proteomes" id="UP000000437">
    <property type="component" value="Chromosome 4"/>
</dbReference>
<keyword evidence="3" id="KW-0430">Lectin</keyword>
<name>A0A8M3B1U2_DANRE</name>
<evidence type="ECO:0000256" key="7">
    <source>
        <dbReference type="ARBA" id="ARBA00038361"/>
    </source>
</evidence>
<keyword evidence="2" id="KW-0812">Transmembrane</keyword>
<protein>
    <submittedName>
        <fullName evidence="9">Uncharacterized protein isoform X1</fullName>
    </submittedName>
</protein>